<protein>
    <submittedName>
        <fullName evidence="2">Uncharacterized protein</fullName>
    </submittedName>
</protein>
<dbReference type="AlphaFoldDB" id="A0AAV6K254"/>
<evidence type="ECO:0000313" key="2">
    <source>
        <dbReference type="EMBL" id="KAG5546526.1"/>
    </source>
</evidence>
<dbReference type="Proteomes" id="UP000823749">
    <property type="component" value="Chromosome 6"/>
</dbReference>
<name>A0AAV6K254_9ERIC</name>
<feature type="compositionally biased region" description="Basic and acidic residues" evidence="1">
    <location>
        <begin position="35"/>
        <end position="47"/>
    </location>
</feature>
<reference evidence="2 3" key="1">
    <citation type="submission" date="2020-08" db="EMBL/GenBank/DDBJ databases">
        <title>Plant Genome Project.</title>
        <authorList>
            <person name="Zhang R.-G."/>
        </authorList>
    </citation>
    <scope>NUCLEOTIDE SEQUENCE [LARGE SCALE GENOMIC DNA]</scope>
    <source>
        <strain evidence="2">WSP0</strain>
        <tissue evidence="2">Leaf</tissue>
    </source>
</reference>
<evidence type="ECO:0000313" key="3">
    <source>
        <dbReference type="Proteomes" id="UP000823749"/>
    </source>
</evidence>
<dbReference type="EMBL" id="JACTNZ010000006">
    <property type="protein sequence ID" value="KAG5546526.1"/>
    <property type="molecule type" value="Genomic_DNA"/>
</dbReference>
<sequence length="409" mass="44428">MSLRNQPEEPKGKNVENDALGTPIKRKRVNAAKSGGKDEKSNTKSPEESLQIPKGKNVKNDVLRTHPKRKSINNKGAKPVGKDKHELVDSAGKRMSGNGKRFLCPQPQIPSSLTADYVAGKKMEYQVEHGKNTTRGEAMIGGPHRSCANVIESCANVIESSERIPSDGMSIANNGGNISTQSTTDISGLEVRTSKLERVFAQLKVERLGVKALTADNAAGKKMEYQVEHRKNTTRGEAIIGGSHRPCANVIESSDRIPSDGARIANNGGHISTQSTTDILLGLEVRTSKLEIVVAQLKAERLGIKSCYSIQMFSCLFFIFLNCCFWLEGGKEEPEKLRNLTLVSRAKVSDLSADTNDLASCTIPKSCGKVRLSPVSTNSSIKQKHDAKSPEIPSGIKQQIPSHSIDYDP</sequence>
<evidence type="ECO:0000256" key="1">
    <source>
        <dbReference type="SAM" id="MobiDB-lite"/>
    </source>
</evidence>
<organism evidence="2 3">
    <name type="scientific">Rhododendron griersonianum</name>
    <dbReference type="NCBI Taxonomy" id="479676"/>
    <lineage>
        <taxon>Eukaryota</taxon>
        <taxon>Viridiplantae</taxon>
        <taxon>Streptophyta</taxon>
        <taxon>Embryophyta</taxon>
        <taxon>Tracheophyta</taxon>
        <taxon>Spermatophyta</taxon>
        <taxon>Magnoliopsida</taxon>
        <taxon>eudicotyledons</taxon>
        <taxon>Gunneridae</taxon>
        <taxon>Pentapetalae</taxon>
        <taxon>asterids</taxon>
        <taxon>Ericales</taxon>
        <taxon>Ericaceae</taxon>
        <taxon>Ericoideae</taxon>
        <taxon>Rhodoreae</taxon>
        <taxon>Rhododendron</taxon>
    </lineage>
</organism>
<gene>
    <name evidence="2" type="ORF">RHGRI_018643</name>
</gene>
<feature type="region of interest" description="Disordered" evidence="1">
    <location>
        <begin position="373"/>
        <end position="409"/>
    </location>
</feature>
<proteinExistence type="predicted"/>
<keyword evidence="3" id="KW-1185">Reference proteome</keyword>
<comment type="caution">
    <text evidence="2">The sequence shown here is derived from an EMBL/GenBank/DDBJ whole genome shotgun (WGS) entry which is preliminary data.</text>
</comment>
<feature type="region of interest" description="Disordered" evidence="1">
    <location>
        <begin position="1"/>
        <end position="61"/>
    </location>
</feature>
<feature type="compositionally biased region" description="Basic and acidic residues" evidence="1">
    <location>
        <begin position="1"/>
        <end position="16"/>
    </location>
</feature>
<accession>A0AAV6K254</accession>